<organism evidence="2">
    <name type="scientific">Chlorobaculum parvum</name>
    <dbReference type="NCBI Taxonomy" id="274539"/>
    <lineage>
        <taxon>Bacteria</taxon>
        <taxon>Pseudomonadati</taxon>
        <taxon>Chlorobiota</taxon>
        <taxon>Chlorobiia</taxon>
        <taxon>Chlorobiales</taxon>
        <taxon>Chlorobiaceae</taxon>
        <taxon>Chlorobaculum</taxon>
    </lineage>
</organism>
<evidence type="ECO:0000313" key="2">
    <source>
        <dbReference type="EMBL" id="HHE31805.1"/>
    </source>
</evidence>
<dbReference type="InterPro" id="IPR007712">
    <property type="entry name" value="RelE/ParE_toxin"/>
</dbReference>
<evidence type="ECO:0000256" key="1">
    <source>
        <dbReference type="ARBA" id="ARBA00022649"/>
    </source>
</evidence>
<dbReference type="EMBL" id="DRSQ01000085">
    <property type="protein sequence ID" value="HHE31805.1"/>
    <property type="molecule type" value="Genomic_DNA"/>
</dbReference>
<gene>
    <name evidence="2" type="ORF">ENL07_04050</name>
</gene>
<dbReference type="Pfam" id="PF05016">
    <property type="entry name" value="ParE_toxin"/>
    <property type="match status" value="1"/>
</dbReference>
<sequence>MRIEYHPAIEDELRRIIDYYNECSSGLGTEFLNEFERQVLKIASNPLRWVAVKGSIRRSLMHRFPYVIYFRIVHDDTLRVTVVKHQRRHPRRGTSRR</sequence>
<dbReference type="AlphaFoldDB" id="A0A7C5HII8"/>
<dbReference type="Proteomes" id="UP000886058">
    <property type="component" value="Unassembled WGS sequence"/>
</dbReference>
<keyword evidence="1" id="KW-1277">Toxin-antitoxin system</keyword>
<comment type="caution">
    <text evidence="2">The sequence shown here is derived from an EMBL/GenBank/DDBJ whole genome shotgun (WGS) entry which is preliminary data.</text>
</comment>
<dbReference type="InterPro" id="IPR035093">
    <property type="entry name" value="RelE/ParE_toxin_dom_sf"/>
</dbReference>
<protein>
    <submittedName>
        <fullName evidence="2">Type II toxin-antitoxin system RelE/ParE family toxin</fullName>
    </submittedName>
</protein>
<name>A0A7C5HII8_9CHLB</name>
<proteinExistence type="predicted"/>
<reference evidence="2" key="1">
    <citation type="journal article" date="2020" name="mSystems">
        <title>Genome- and Community-Level Interaction Insights into Carbon Utilization and Element Cycling Functions of Hydrothermarchaeota in Hydrothermal Sediment.</title>
        <authorList>
            <person name="Zhou Z."/>
            <person name="Liu Y."/>
            <person name="Xu W."/>
            <person name="Pan J."/>
            <person name="Luo Z.H."/>
            <person name="Li M."/>
        </authorList>
    </citation>
    <scope>NUCLEOTIDE SEQUENCE [LARGE SCALE GENOMIC DNA]</scope>
    <source>
        <strain evidence="2">HyVt-633</strain>
    </source>
</reference>
<accession>A0A7C5HII8</accession>
<dbReference type="Gene3D" id="3.30.2310.20">
    <property type="entry name" value="RelE-like"/>
    <property type="match status" value="1"/>
</dbReference>